<gene>
    <name evidence="1" type="ORF">L6452_00185</name>
</gene>
<dbReference type="EMBL" id="CM042047">
    <property type="protein sequence ID" value="KAI3769088.1"/>
    <property type="molecule type" value="Genomic_DNA"/>
</dbReference>
<sequence length="138" mass="15356">MCGESFSSMKSLFRHMRRHRDRHWHNILPLDPRNATVIVRRTLLPISPISDLSDSDSLKLNDHEDGCIRVGEVVDLTKFLPAVKTGKRGRPAVKVGGDQVEAVQGCRKDDGVVAEGGGTVVFKFDLNEENEDAVMIMD</sequence>
<proteinExistence type="predicted"/>
<reference evidence="1 2" key="2">
    <citation type="journal article" date="2022" name="Mol. Ecol. Resour.">
        <title>The genomes of chicory, endive, great burdock and yacon provide insights into Asteraceae paleo-polyploidization history and plant inulin production.</title>
        <authorList>
            <person name="Fan W."/>
            <person name="Wang S."/>
            <person name="Wang H."/>
            <person name="Wang A."/>
            <person name="Jiang F."/>
            <person name="Liu H."/>
            <person name="Zhao H."/>
            <person name="Xu D."/>
            <person name="Zhang Y."/>
        </authorList>
    </citation>
    <scope>NUCLEOTIDE SEQUENCE [LARGE SCALE GENOMIC DNA]</scope>
    <source>
        <strain evidence="2">cv. Niubang</strain>
    </source>
</reference>
<protein>
    <submittedName>
        <fullName evidence="1">Uncharacterized protein</fullName>
    </submittedName>
</protein>
<organism evidence="1 2">
    <name type="scientific">Arctium lappa</name>
    <name type="common">Greater burdock</name>
    <name type="synonym">Lappa major</name>
    <dbReference type="NCBI Taxonomy" id="4217"/>
    <lineage>
        <taxon>Eukaryota</taxon>
        <taxon>Viridiplantae</taxon>
        <taxon>Streptophyta</taxon>
        <taxon>Embryophyta</taxon>
        <taxon>Tracheophyta</taxon>
        <taxon>Spermatophyta</taxon>
        <taxon>Magnoliopsida</taxon>
        <taxon>eudicotyledons</taxon>
        <taxon>Gunneridae</taxon>
        <taxon>Pentapetalae</taxon>
        <taxon>asterids</taxon>
        <taxon>campanulids</taxon>
        <taxon>Asterales</taxon>
        <taxon>Asteraceae</taxon>
        <taxon>Carduoideae</taxon>
        <taxon>Cardueae</taxon>
        <taxon>Arctiinae</taxon>
        <taxon>Arctium</taxon>
    </lineage>
</organism>
<reference evidence="2" key="1">
    <citation type="journal article" date="2022" name="Mol. Ecol. Resour.">
        <title>The genomes of chicory, endive, great burdock and yacon provide insights into Asteraceae palaeo-polyploidization history and plant inulin production.</title>
        <authorList>
            <person name="Fan W."/>
            <person name="Wang S."/>
            <person name="Wang H."/>
            <person name="Wang A."/>
            <person name="Jiang F."/>
            <person name="Liu H."/>
            <person name="Zhao H."/>
            <person name="Xu D."/>
            <person name="Zhang Y."/>
        </authorList>
    </citation>
    <scope>NUCLEOTIDE SEQUENCE [LARGE SCALE GENOMIC DNA]</scope>
    <source>
        <strain evidence="2">cv. Niubang</strain>
    </source>
</reference>
<comment type="caution">
    <text evidence="1">The sequence shown here is derived from an EMBL/GenBank/DDBJ whole genome shotgun (WGS) entry which is preliminary data.</text>
</comment>
<keyword evidence="2" id="KW-1185">Reference proteome</keyword>
<dbReference type="Proteomes" id="UP001055879">
    <property type="component" value="Linkage Group LG01"/>
</dbReference>
<evidence type="ECO:0000313" key="1">
    <source>
        <dbReference type="EMBL" id="KAI3769088.1"/>
    </source>
</evidence>
<name>A0ACB9FCM1_ARCLA</name>
<evidence type="ECO:0000313" key="2">
    <source>
        <dbReference type="Proteomes" id="UP001055879"/>
    </source>
</evidence>
<accession>A0ACB9FCM1</accession>